<evidence type="ECO:0000256" key="1">
    <source>
        <dbReference type="SAM" id="MobiDB-lite"/>
    </source>
</evidence>
<organism evidence="2 3">
    <name type="scientific">Arabidopsis thaliana x Arabidopsis arenosa</name>
    <dbReference type="NCBI Taxonomy" id="1240361"/>
    <lineage>
        <taxon>Eukaryota</taxon>
        <taxon>Viridiplantae</taxon>
        <taxon>Streptophyta</taxon>
        <taxon>Embryophyta</taxon>
        <taxon>Tracheophyta</taxon>
        <taxon>Spermatophyta</taxon>
        <taxon>Magnoliopsida</taxon>
        <taxon>eudicotyledons</taxon>
        <taxon>Gunneridae</taxon>
        <taxon>Pentapetalae</taxon>
        <taxon>rosids</taxon>
        <taxon>malvids</taxon>
        <taxon>Brassicales</taxon>
        <taxon>Brassicaceae</taxon>
        <taxon>Camelineae</taxon>
        <taxon>Arabidopsis</taxon>
    </lineage>
</organism>
<dbReference type="EMBL" id="JAEFBK010000010">
    <property type="protein sequence ID" value="KAG7559370.1"/>
    <property type="molecule type" value="Genomic_DNA"/>
</dbReference>
<gene>
    <name evidence="2" type="ORF">ISN45_Aa05g009680</name>
</gene>
<evidence type="ECO:0000313" key="3">
    <source>
        <dbReference type="Proteomes" id="UP000694240"/>
    </source>
</evidence>
<feature type="compositionally biased region" description="Basic residues" evidence="1">
    <location>
        <begin position="161"/>
        <end position="171"/>
    </location>
</feature>
<evidence type="ECO:0000313" key="2">
    <source>
        <dbReference type="EMBL" id="KAG7559370.1"/>
    </source>
</evidence>
<reference evidence="2 3" key="1">
    <citation type="submission" date="2020-12" db="EMBL/GenBank/DDBJ databases">
        <title>Concerted genomic and epigenomic changes stabilize Arabidopsis allopolyploids.</title>
        <authorList>
            <person name="Chen Z."/>
        </authorList>
    </citation>
    <scope>NUCLEOTIDE SEQUENCE [LARGE SCALE GENOMIC DNA]</scope>
    <source>
        <strain evidence="2">Allo738</strain>
        <tissue evidence="2">Leaf</tissue>
    </source>
</reference>
<dbReference type="AlphaFoldDB" id="A0A8T1ZMI8"/>
<sequence length="284" mass="32091">MGSRWWLLSAQPSEWFLRLRRKSMGVWWVSLLVRVVNRRSFRILDGGSWTLVSKRWFEPPAFEIARFCFHRTGSEGAGFRSLSIPGDLWWDIEHEPEVKRELVAEEGAEGAKHVAEEELVAEEKLVAEEALIAPIGPMSRSRRRQALGLTNSPYINTSRITKSKPKTSKQTRVKDTHSSNNETTSHSRPKDGSETTCQHKLILVLRTTSCLLHVFLALITLATDHIMPLAHVPGTNHSCYGSHRASCTCSWHFTLVGSSSILTYLQPASIGHHTTTRMSPRRTL</sequence>
<protein>
    <submittedName>
        <fullName evidence="2">Uncharacterized protein</fullName>
    </submittedName>
</protein>
<feature type="region of interest" description="Disordered" evidence="1">
    <location>
        <begin position="155"/>
        <end position="194"/>
    </location>
</feature>
<proteinExistence type="predicted"/>
<name>A0A8T1ZMI8_9BRAS</name>
<accession>A0A8T1ZMI8</accession>
<dbReference type="Proteomes" id="UP000694240">
    <property type="component" value="Chromosome 10"/>
</dbReference>
<comment type="caution">
    <text evidence="2">The sequence shown here is derived from an EMBL/GenBank/DDBJ whole genome shotgun (WGS) entry which is preliminary data.</text>
</comment>
<keyword evidence="3" id="KW-1185">Reference proteome</keyword>